<keyword evidence="2" id="KW-0012">Acyltransferase</keyword>
<name>A0A543A7S3_9ACTN</name>
<proteinExistence type="predicted"/>
<evidence type="ECO:0000256" key="2">
    <source>
        <dbReference type="ARBA" id="ARBA00023315"/>
    </source>
</evidence>
<dbReference type="InterPro" id="IPR050832">
    <property type="entry name" value="Bact_Acetyltransf"/>
</dbReference>
<dbReference type="Gene3D" id="3.40.630.30">
    <property type="match status" value="1"/>
</dbReference>
<keyword evidence="1 4" id="KW-0808">Transferase</keyword>
<dbReference type="CDD" id="cd04301">
    <property type="entry name" value="NAT_SF"/>
    <property type="match status" value="1"/>
</dbReference>
<sequence length="153" mass="16980">MPAHFELDDLTRPEVIRLLEEHLEDMYAASPAESVHALDLEALRAPGISFWSAWEETELVACGALKSLGDGDYELKSMRTTAAARGRGIATALLRHLVEQARSRGAGRLLLETGTEDLYEPARRLYRGNGFTERPPFGSYVLDPSSVFFELSL</sequence>
<evidence type="ECO:0000313" key="5">
    <source>
        <dbReference type="Proteomes" id="UP000320209"/>
    </source>
</evidence>
<organism evidence="4 5">
    <name type="scientific">Nocardioides albertanoniae</name>
    <dbReference type="NCBI Taxonomy" id="1175486"/>
    <lineage>
        <taxon>Bacteria</taxon>
        <taxon>Bacillati</taxon>
        <taxon>Actinomycetota</taxon>
        <taxon>Actinomycetes</taxon>
        <taxon>Propionibacteriales</taxon>
        <taxon>Nocardioidaceae</taxon>
        <taxon>Nocardioides</taxon>
    </lineage>
</organism>
<evidence type="ECO:0000256" key="1">
    <source>
        <dbReference type="ARBA" id="ARBA00022679"/>
    </source>
</evidence>
<dbReference type="Proteomes" id="UP000320209">
    <property type="component" value="Unassembled WGS sequence"/>
</dbReference>
<comment type="caution">
    <text evidence="4">The sequence shown here is derived from an EMBL/GenBank/DDBJ whole genome shotgun (WGS) entry which is preliminary data.</text>
</comment>
<dbReference type="RefSeq" id="WP_211352411.1">
    <property type="nucleotide sequence ID" value="NZ_VFOV01000001.1"/>
</dbReference>
<accession>A0A543A7S3</accession>
<dbReference type="SUPFAM" id="SSF55729">
    <property type="entry name" value="Acyl-CoA N-acyltransferases (Nat)"/>
    <property type="match status" value="1"/>
</dbReference>
<dbReference type="InterPro" id="IPR016181">
    <property type="entry name" value="Acyl_CoA_acyltransferase"/>
</dbReference>
<keyword evidence="5" id="KW-1185">Reference proteome</keyword>
<feature type="domain" description="N-acetyltransferase" evidence="3">
    <location>
        <begin position="5"/>
        <end position="153"/>
    </location>
</feature>
<dbReference type="PROSITE" id="PS51186">
    <property type="entry name" value="GNAT"/>
    <property type="match status" value="1"/>
</dbReference>
<dbReference type="GO" id="GO:0016747">
    <property type="term" value="F:acyltransferase activity, transferring groups other than amino-acyl groups"/>
    <property type="evidence" value="ECO:0007669"/>
    <property type="project" value="InterPro"/>
</dbReference>
<dbReference type="Pfam" id="PF00583">
    <property type="entry name" value="Acetyltransf_1"/>
    <property type="match status" value="1"/>
</dbReference>
<evidence type="ECO:0000259" key="3">
    <source>
        <dbReference type="PROSITE" id="PS51186"/>
    </source>
</evidence>
<dbReference type="PANTHER" id="PTHR43877:SF5">
    <property type="entry name" value="BLL8307 PROTEIN"/>
    <property type="match status" value="1"/>
</dbReference>
<reference evidence="4 5" key="1">
    <citation type="submission" date="2019-06" db="EMBL/GenBank/DDBJ databases">
        <title>Sequencing the genomes of 1000 actinobacteria strains.</title>
        <authorList>
            <person name="Klenk H.-P."/>
        </authorList>
    </citation>
    <scope>NUCLEOTIDE SEQUENCE [LARGE SCALE GENOMIC DNA]</scope>
    <source>
        <strain evidence="4 5">DSM 25218</strain>
    </source>
</reference>
<dbReference type="InterPro" id="IPR000182">
    <property type="entry name" value="GNAT_dom"/>
</dbReference>
<evidence type="ECO:0000313" key="4">
    <source>
        <dbReference type="EMBL" id="TQL68653.1"/>
    </source>
</evidence>
<dbReference type="PANTHER" id="PTHR43877">
    <property type="entry name" value="AMINOALKYLPHOSPHONATE N-ACETYLTRANSFERASE-RELATED-RELATED"/>
    <property type="match status" value="1"/>
</dbReference>
<dbReference type="AlphaFoldDB" id="A0A543A7S3"/>
<protein>
    <submittedName>
        <fullName evidence="4">Putative acetyltransferase</fullName>
    </submittedName>
</protein>
<gene>
    <name evidence="4" type="ORF">FB381_2549</name>
</gene>
<dbReference type="EMBL" id="VFOV01000001">
    <property type="protein sequence ID" value="TQL68653.1"/>
    <property type="molecule type" value="Genomic_DNA"/>
</dbReference>